<proteinExistence type="predicted"/>
<accession>A0AA41QYH9</accession>
<gene>
    <name evidence="1" type="ORF">MQH31_17085</name>
</gene>
<dbReference type="AlphaFoldDB" id="A0AA41QYH9"/>
<dbReference type="Proteomes" id="UP001165341">
    <property type="component" value="Unassembled WGS sequence"/>
</dbReference>
<organism evidence="1 2">
    <name type="scientific">Cryobacterium zhongshanensis</name>
    <dbReference type="NCBI Taxonomy" id="2928153"/>
    <lineage>
        <taxon>Bacteria</taxon>
        <taxon>Bacillati</taxon>
        <taxon>Actinomycetota</taxon>
        <taxon>Actinomycetes</taxon>
        <taxon>Micrococcales</taxon>
        <taxon>Microbacteriaceae</taxon>
        <taxon>Cryobacterium</taxon>
    </lineage>
</organism>
<protein>
    <submittedName>
        <fullName evidence="1">Uncharacterized protein</fullName>
    </submittedName>
</protein>
<sequence>MKNELVAQLRDLPDDRLDAAGSGPGLAAFERMRAVADPDIRWIVRRNLTKARLRRLLVE</sequence>
<dbReference type="EMBL" id="JALGAR010000005">
    <property type="protein sequence ID" value="MCI4659519.1"/>
    <property type="molecule type" value="Genomic_DNA"/>
</dbReference>
<dbReference type="RefSeq" id="WP_243013005.1">
    <property type="nucleotide sequence ID" value="NZ_JALGAR010000005.1"/>
</dbReference>
<keyword evidence="2" id="KW-1185">Reference proteome</keyword>
<reference evidence="1" key="1">
    <citation type="submission" date="2022-03" db="EMBL/GenBank/DDBJ databases">
        <title>Cryobacterium sp. nov. strain ZS14-85, isolated from Antarctic soil.</title>
        <authorList>
            <person name="Li J."/>
            <person name="Niu G."/>
        </authorList>
    </citation>
    <scope>NUCLEOTIDE SEQUENCE</scope>
    <source>
        <strain evidence="1">ZS14-85</strain>
    </source>
</reference>
<evidence type="ECO:0000313" key="2">
    <source>
        <dbReference type="Proteomes" id="UP001165341"/>
    </source>
</evidence>
<evidence type="ECO:0000313" key="1">
    <source>
        <dbReference type="EMBL" id="MCI4659519.1"/>
    </source>
</evidence>
<name>A0AA41QYH9_9MICO</name>
<comment type="caution">
    <text evidence="1">The sequence shown here is derived from an EMBL/GenBank/DDBJ whole genome shotgun (WGS) entry which is preliminary data.</text>
</comment>